<dbReference type="AlphaFoldDB" id="A0A022RA46"/>
<name>A0A022RA46_ERYGU</name>
<dbReference type="STRING" id="4155.A0A022RA46"/>
<sequence>AQRSINVLMEAKFGKKKSSSSNRIHYEAPLDYTIEDVRPNGGTEKFRSVAYSNCERKPS</sequence>
<gene>
    <name evidence="1" type="ORF">MIMGU_mgv11b021364mg</name>
</gene>
<feature type="non-terminal residue" evidence="1">
    <location>
        <position position="1"/>
    </location>
</feature>
<accession>A0A022RA46</accession>
<dbReference type="EMBL" id="KI630566">
    <property type="protein sequence ID" value="EYU37131.1"/>
    <property type="molecule type" value="Genomic_DNA"/>
</dbReference>
<dbReference type="PANTHER" id="PTHR35727:SF7">
    <property type="entry name" value="S-ADENOSYLMETHIONINE DECARBOXYLASE PROENZYME"/>
    <property type="match status" value="1"/>
</dbReference>
<protein>
    <submittedName>
        <fullName evidence="1">Uncharacterized protein</fullName>
    </submittedName>
</protein>
<keyword evidence="2" id="KW-1185">Reference proteome</keyword>
<evidence type="ECO:0000313" key="2">
    <source>
        <dbReference type="Proteomes" id="UP000030748"/>
    </source>
</evidence>
<dbReference type="PANTHER" id="PTHR35727">
    <property type="entry name" value="BNAA05G33520D PROTEIN"/>
    <property type="match status" value="1"/>
</dbReference>
<evidence type="ECO:0000313" key="1">
    <source>
        <dbReference type="EMBL" id="EYU37131.1"/>
    </source>
</evidence>
<dbReference type="Proteomes" id="UP000030748">
    <property type="component" value="Unassembled WGS sequence"/>
</dbReference>
<proteinExistence type="predicted"/>
<organism evidence="1 2">
    <name type="scientific">Erythranthe guttata</name>
    <name type="common">Yellow monkey flower</name>
    <name type="synonym">Mimulus guttatus</name>
    <dbReference type="NCBI Taxonomy" id="4155"/>
    <lineage>
        <taxon>Eukaryota</taxon>
        <taxon>Viridiplantae</taxon>
        <taxon>Streptophyta</taxon>
        <taxon>Embryophyta</taxon>
        <taxon>Tracheophyta</taxon>
        <taxon>Spermatophyta</taxon>
        <taxon>Magnoliopsida</taxon>
        <taxon>eudicotyledons</taxon>
        <taxon>Gunneridae</taxon>
        <taxon>Pentapetalae</taxon>
        <taxon>asterids</taxon>
        <taxon>lamiids</taxon>
        <taxon>Lamiales</taxon>
        <taxon>Phrymaceae</taxon>
        <taxon>Erythranthe</taxon>
    </lineage>
</organism>
<dbReference type="Pfam" id="PF08132">
    <property type="entry name" value="AdoMetDC_leader"/>
    <property type="match status" value="1"/>
</dbReference>
<dbReference type="InterPro" id="IPR012511">
    <property type="entry name" value="AdoMetDC_leader"/>
</dbReference>
<reference evidence="1 2" key="1">
    <citation type="journal article" date="2013" name="Proc. Natl. Acad. Sci. U.S.A.">
        <title>Fine-scale variation in meiotic recombination in Mimulus inferred from population shotgun sequencing.</title>
        <authorList>
            <person name="Hellsten U."/>
            <person name="Wright K.M."/>
            <person name="Jenkins J."/>
            <person name="Shu S."/>
            <person name="Yuan Y."/>
            <person name="Wessler S.R."/>
            <person name="Schmutz J."/>
            <person name="Willis J.H."/>
            <person name="Rokhsar D.S."/>
        </authorList>
    </citation>
    <scope>NUCLEOTIDE SEQUENCE [LARGE SCALE GENOMIC DNA]</scope>
    <source>
        <strain evidence="2">cv. DUN x IM62</strain>
    </source>
</reference>